<feature type="active site" description="Proton donor" evidence="14">
    <location>
        <position position="322"/>
    </location>
</feature>
<dbReference type="Pfam" id="PF01451">
    <property type="entry name" value="LMWPc"/>
    <property type="match status" value="1"/>
</dbReference>
<keyword evidence="9" id="KW-0547">Nucleotide-binding</keyword>
<dbReference type="Pfam" id="PF01300">
    <property type="entry name" value="Sua5_yciO_yrdC"/>
    <property type="match status" value="1"/>
</dbReference>
<evidence type="ECO:0000256" key="6">
    <source>
        <dbReference type="ARBA" id="ARBA00022679"/>
    </source>
</evidence>
<dbReference type="SMART" id="SM00226">
    <property type="entry name" value="LMWPc"/>
    <property type="match status" value="1"/>
</dbReference>
<dbReference type="GO" id="GO:0005524">
    <property type="term" value="F:ATP binding"/>
    <property type="evidence" value="ECO:0007669"/>
    <property type="project" value="UniProtKB-KW"/>
</dbReference>
<dbReference type="GO" id="GO:0003725">
    <property type="term" value="F:double-stranded RNA binding"/>
    <property type="evidence" value="ECO:0007669"/>
    <property type="project" value="InterPro"/>
</dbReference>
<feature type="active site" description="Nucleophile" evidence="14">
    <location>
        <position position="210"/>
    </location>
</feature>
<evidence type="ECO:0000256" key="1">
    <source>
        <dbReference type="ARBA" id="ARBA00004496"/>
    </source>
</evidence>
<dbReference type="GO" id="GO:0061710">
    <property type="term" value="F:L-threonylcarbamoyladenylate synthase"/>
    <property type="evidence" value="ECO:0007669"/>
    <property type="project" value="UniProtKB-EC"/>
</dbReference>
<evidence type="ECO:0000259" key="15">
    <source>
        <dbReference type="PROSITE" id="PS51163"/>
    </source>
</evidence>
<dbReference type="Gene3D" id="3.90.870.10">
    <property type="entry name" value="DHBP synthase"/>
    <property type="match status" value="1"/>
</dbReference>
<dbReference type="GO" id="GO:0005737">
    <property type="term" value="C:cytoplasm"/>
    <property type="evidence" value="ECO:0007669"/>
    <property type="project" value="UniProtKB-SubCell"/>
</dbReference>
<dbReference type="GO" id="GO:0004725">
    <property type="term" value="F:protein tyrosine phosphatase activity"/>
    <property type="evidence" value="ECO:0007669"/>
    <property type="project" value="InterPro"/>
</dbReference>
<evidence type="ECO:0000256" key="13">
    <source>
        <dbReference type="ARBA" id="ARBA00048366"/>
    </source>
</evidence>
<dbReference type="PANTHER" id="PTHR17490:SF16">
    <property type="entry name" value="THREONYLCARBAMOYL-AMP SYNTHASE"/>
    <property type="match status" value="1"/>
</dbReference>
<evidence type="ECO:0000256" key="10">
    <source>
        <dbReference type="ARBA" id="ARBA00022801"/>
    </source>
</evidence>
<evidence type="ECO:0000256" key="2">
    <source>
        <dbReference type="ARBA" id="ARBA00007663"/>
    </source>
</evidence>
<keyword evidence="6" id="KW-0808">Transferase</keyword>
<keyword evidence="5" id="KW-0963">Cytoplasm</keyword>
<dbReference type="InterPro" id="IPR017867">
    <property type="entry name" value="Tyr_phospatase_low_mol_wt"/>
</dbReference>
<dbReference type="PANTHER" id="PTHR17490">
    <property type="entry name" value="SUA5"/>
    <property type="match status" value="1"/>
</dbReference>
<dbReference type="AlphaFoldDB" id="A0A0G3EFG4"/>
<keyword evidence="7" id="KW-0819">tRNA processing</keyword>
<evidence type="ECO:0000256" key="3">
    <source>
        <dbReference type="ARBA" id="ARBA00011063"/>
    </source>
</evidence>
<dbReference type="InterPro" id="IPR006070">
    <property type="entry name" value="Sua5-like_dom"/>
</dbReference>
<evidence type="ECO:0000256" key="9">
    <source>
        <dbReference type="ARBA" id="ARBA00022741"/>
    </source>
</evidence>
<evidence type="ECO:0000256" key="7">
    <source>
        <dbReference type="ARBA" id="ARBA00022694"/>
    </source>
</evidence>
<evidence type="ECO:0000313" key="16">
    <source>
        <dbReference type="EMBL" id="AKJ65088.1"/>
    </source>
</evidence>
<sequence length="353" mass="37828">MSEHAVIDPVNPDPALLDRAARLLHDGELVVLPTETVYGVAADVRAPGARSRLFAAKGRPAGKPFARLAVDIDQVEKDGAEVGEFARSLADAFWPGPLTLVLPTEWAPRGYRAPDHAVPQGVGRRLGPQVALTSANRSGQPPACTADEAVAGLDIKPALVLDAGPSSGTPSTVVSLAHGYPELLREGTIPFDRIEAACTGARRRVILFVCTGNTCRSPMAEHLFRERLGDRAEWSAQSAGISAAEDMPATQNAVHVLREKGIDMSGHLSRRLTTALVRDSDLIVTMTAAQREEVCRLAPECASRVKLLTSFHVNGGGEDVHDPIGGDEEAYRQVRDRIDSALSDLILYLLDYV</sequence>
<dbReference type="OrthoDB" id="9784339at2"/>
<dbReference type="SUPFAM" id="SSF52788">
    <property type="entry name" value="Phosphotyrosine protein phosphatases I"/>
    <property type="match status" value="1"/>
</dbReference>
<evidence type="ECO:0000256" key="14">
    <source>
        <dbReference type="PIRSR" id="PIRSR617867-1"/>
    </source>
</evidence>
<comment type="similarity">
    <text evidence="3">Belongs to the low molecular weight phosphotyrosine protein phosphatase family.</text>
</comment>
<dbReference type="InterPro" id="IPR050156">
    <property type="entry name" value="TC-AMP_synthase_SUA5"/>
</dbReference>
<organism evidence="16 17">
    <name type="scientific">Kiritimatiella glycovorans</name>
    <dbReference type="NCBI Taxonomy" id="1307763"/>
    <lineage>
        <taxon>Bacteria</taxon>
        <taxon>Pseudomonadati</taxon>
        <taxon>Kiritimatiellota</taxon>
        <taxon>Kiritimatiellia</taxon>
        <taxon>Kiritimatiellales</taxon>
        <taxon>Kiritimatiellaceae</taxon>
        <taxon>Kiritimatiella</taxon>
    </lineage>
</organism>
<dbReference type="EMBL" id="CP010904">
    <property type="protein sequence ID" value="AKJ65088.1"/>
    <property type="molecule type" value="Genomic_DNA"/>
</dbReference>
<dbReference type="EC" id="2.7.7.87" evidence="4"/>
<evidence type="ECO:0000256" key="11">
    <source>
        <dbReference type="ARBA" id="ARBA00022840"/>
    </source>
</evidence>
<dbReference type="GO" id="GO:0006450">
    <property type="term" value="P:regulation of translational fidelity"/>
    <property type="evidence" value="ECO:0007669"/>
    <property type="project" value="TreeGrafter"/>
</dbReference>
<dbReference type="KEGG" id="vbl:L21SP4_01851"/>
<evidence type="ECO:0000256" key="8">
    <source>
        <dbReference type="ARBA" id="ARBA00022695"/>
    </source>
</evidence>
<evidence type="ECO:0000256" key="4">
    <source>
        <dbReference type="ARBA" id="ARBA00012584"/>
    </source>
</evidence>
<feature type="domain" description="YrdC-like" evidence="15">
    <location>
        <begin position="14"/>
        <end position="189"/>
    </location>
</feature>
<gene>
    <name evidence="16" type="primary">ywlE</name>
    <name evidence="16" type="ORF">L21SP4_01851</name>
</gene>
<comment type="similarity">
    <text evidence="2">Belongs to the SUA5 family.</text>
</comment>
<dbReference type="GO" id="GO:0008033">
    <property type="term" value="P:tRNA processing"/>
    <property type="evidence" value="ECO:0007669"/>
    <property type="project" value="UniProtKB-KW"/>
</dbReference>
<dbReference type="PROSITE" id="PS51163">
    <property type="entry name" value="YRDC"/>
    <property type="match status" value="1"/>
</dbReference>
<protein>
    <recommendedName>
        <fullName evidence="12">L-threonylcarbamoyladenylate synthase</fullName>
        <ecNumber evidence="4">2.7.7.87</ecNumber>
    </recommendedName>
    <alternativeName>
        <fullName evidence="12">L-threonylcarbamoyladenylate synthase</fullName>
    </alternativeName>
</protein>
<proteinExistence type="inferred from homology"/>
<comment type="catalytic activity">
    <reaction evidence="13">
        <text>L-threonine + hydrogencarbonate + ATP = L-threonylcarbamoyladenylate + diphosphate + H2O</text>
        <dbReference type="Rhea" id="RHEA:36407"/>
        <dbReference type="ChEBI" id="CHEBI:15377"/>
        <dbReference type="ChEBI" id="CHEBI:17544"/>
        <dbReference type="ChEBI" id="CHEBI:30616"/>
        <dbReference type="ChEBI" id="CHEBI:33019"/>
        <dbReference type="ChEBI" id="CHEBI:57926"/>
        <dbReference type="ChEBI" id="CHEBI:73682"/>
        <dbReference type="EC" id="2.7.7.87"/>
    </reaction>
</comment>
<dbReference type="Gene3D" id="3.40.50.2300">
    <property type="match status" value="1"/>
</dbReference>
<dbReference type="PATRIC" id="fig|1609981.3.peg.1923"/>
<accession>A0A0G3EFG4</accession>
<feature type="active site" evidence="14">
    <location>
        <position position="216"/>
    </location>
</feature>
<dbReference type="InterPro" id="IPR036196">
    <property type="entry name" value="Ptyr_pPase_sf"/>
</dbReference>
<dbReference type="STRING" id="1307763.L21SP4_01851"/>
<name>A0A0G3EFG4_9BACT</name>
<evidence type="ECO:0000313" key="17">
    <source>
        <dbReference type="Proteomes" id="UP000035268"/>
    </source>
</evidence>
<evidence type="ECO:0000256" key="12">
    <source>
        <dbReference type="ARBA" id="ARBA00029774"/>
    </source>
</evidence>
<dbReference type="PRINTS" id="PR00719">
    <property type="entry name" value="LMWPTPASE"/>
</dbReference>
<dbReference type="InterPro" id="IPR017945">
    <property type="entry name" value="DHBP_synth_RibB-like_a/b_dom"/>
</dbReference>
<reference evidence="17" key="1">
    <citation type="submission" date="2015-02" db="EMBL/GenBank/DDBJ databases">
        <title>Description and complete genome sequence of the first cultured representative of the subdivision 5 of the Verrucomicrobia phylum.</title>
        <authorList>
            <person name="Spring S."/>
            <person name="Bunk B."/>
            <person name="Sproer C."/>
            <person name="Klenk H.-P."/>
        </authorList>
    </citation>
    <scope>NUCLEOTIDE SEQUENCE [LARGE SCALE GENOMIC DNA]</scope>
    <source>
        <strain evidence="17">L21-Fru-AB</strain>
    </source>
</reference>
<keyword evidence="10 16" id="KW-0378">Hydrolase</keyword>
<dbReference type="GO" id="GO:0000049">
    <property type="term" value="F:tRNA binding"/>
    <property type="evidence" value="ECO:0007669"/>
    <property type="project" value="TreeGrafter"/>
</dbReference>
<keyword evidence="11" id="KW-0067">ATP-binding</keyword>
<dbReference type="CDD" id="cd16344">
    <property type="entry name" value="LMWPAP"/>
    <property type="match status" value="1"/>
</dbReference>
<dbReference type="RefSeq" id="WP_052882354.1">
    <property type="nucleotide sequence ID" value="NZ_CP010904.1"/>
</dbReference>
<evidence type="ECO:0000256" key="5">
    <source>
        <dbReference type="ARBA" id="ARBA00022490"/>
    </source>
</evidence>
<dbReference type="Proteomes" id="UP000035268">
    <property type="component" value="Chromosome"/>
</dbReference>
<dbReference type="SUPFAM" id="SSF55821">
    <property type="entry name" value="YrdC/RibB"/>
    <property type="match status" value="1"/>
</dbReference>
<keyword evidence="17" id="KW-1185">Reference proteome</keyword>
<dbReference type="InterPro" id="IPR023485">
    <property type="entry name" value="Ptyr_pPase"/>
</dbReference>
<keyword evidence="8" id="KW-0548">Nucleotidyltransferase</keyword>
<comment type="subcellular location">
    <subcellularLocation>
        <location evidence="1">Cytoplasm</location>
    </subcellularLocation>
</comment>
<reference evidence="16 17" key="2">
    <citation type="journal article" date="2016" name="ISME J.">
        <title>Characterization of the first cultured representative of Verrucomicrobia subdivision 5 indicates the proposal of a novel phylum.</title>
        <authorList>
            <person name="Spring S."/>
            <person name="Bunk B."/>
            <person name="Sproer C."/>
            <person name="Schumann P."/>
            <person name="Rohde M."/>
            <person name="Tindall B.J."/>
            <person name="Klenk H.P."/>
        </authorList>
    </citation>
    <scope>NUCLEOTIDE SEQUENCE [LARGE SCALE GENOMIC DNA]</scope>
    <source>
        <strain evidence="16 17">L21-Fru-AB</strain>
    </source>
</reference>